<evidence type="ECO:0000313" key="3">
    <source>
        <dbReference type="EMBL" id="KAH3672859.1"/>
    </source>
</evidence>
<gene>
    <name evidence="3" type="ORF">WICMUC_004081</name>
</gene>
<dbReference type="EMBL" id="JAEUBF010001112">
    <property type="protein sequence ID" value="KAH3672859.1"/>
    <property type="molecule type" value="Genomic_DNA"/>
</dbReference>
<dbReference type="AlphaFoldDB" id="A0A9P8TBP2"/>
<dbReference type="GO" id="GO:0008270">
    <property type="term" value="F:zinc ion binding"/>
    <property type="evidence" value="ECO:0007669"/>
    <property type="project" value="UniProtKB-KW"/>
</dbReference>
<keyword evidence="1" id="KW-0863">Zinc-finger</keyword>
<evidence type="ECO:0000259" key="2">
    <source>
        <dbReference type="PROSITE" id="PS50157"/>
    </source>
</evidence>
<accession>A0A9P8TBP2</accession>
<name>A0A9P8TBP2_9ASCO</name>
<reference evidence="3" key="2">
    <citation type="submission" date="2021-01" db="EMBL/GenBank/DDBJ databases">
        <authorList>
            <person name="Schikora-Tamarit M.A."/>
        </authorList>
    </citation>
    <scope>NUCLEOTIDE SEQUENCE</scope>
    <source>
        <strain evidence="3">CBS6341</strain>
    </source>
</reference>
<evidence type="ECO:0000313" key="4">
    <source>
        <dbReference type="Proteomes" id="UP000769528"/>
    </source>
</evidence>
<dbReference type="PROSITE" id="PS50157">
    <property type="entry name" value="ZINC_FINGER_C2H2_2"/>
    <property type="match status" value="1"/>
</dbReference>
<dbReference type="InterPro" id="IPR013087">
    <property type="entry name" value="Znf_C2H2_type"/>
</dbReference>
<keyword evidence="1" id="KW-0479">Metal-binding</keyword>
<comment type="caution">
    <text evidence="3">The sequence shown here is derived from an EMBL/GenBank/DDBJ whole genome shotgun (WGS) entry which is preliminary data.</text>
</comment>
<proteinExistence type="predicted"/>
<organism evidence="3 4">
    <name type="scientific">Wickerhamomyces mucosus</name>
    <dbReference type="NCBI Taxonomy" id="1378264"/>
    <lineage>
        <taxon>Eukaryota</taxon>
        <taxon>Fungi</taxon>
        <taxon>Dikarya</taxon>
        <taxon>Ascomycota</taxon>
        <taxon>Saccharomycotina</taxon>
        <taxon>Saccharomycetes</taxon>
        <taxon>Phaffomycetales</taxon>
        <taxon>Wickerhamomycetaceae</taxon>
        <taxon>Wickerhamomyces</taxon>
    </lineage>
</organism>
<sequence length="415" mass="47816">MASLIFPTLRRTLTDVMEDELYHLPNQNQTQQIHQQQQQQQQVQHFEQTISSPMLSSNTTRLYRNPSALNSEEMLTIPDNNHIQQISRISSHDLYYDVPEPINSSAFNEYADPNVTTTNDSTFPIDQHFPYTFNLNEDSQEIEVPKLVKFNEDLNLEYFNNEEYGKFMVFNNSPDMIPEQIEDEDISDDEDGPFLDHEDIDKLSLNYSNSNTITNNNSNNINNIMNNDNNMHISQNKEIHNHNHKHNHEHIHIVNNNSNIDDLGSDIDKMSLDSADDSMDEMPIFKEEIPSSPPAKKSRTSSFVKPDVKIDIKTEGLENNIHQCSLINPATKKPCLKIFSRPYDLIRHQETLHAPSKKIYRCVVCNELSGGKSKKSFSRCDALSRHIKIKHGLTGSAVDEAMKYAKDNVEYIEYD</sequence>
<keyword evidence="4" id="KW-1185">Reference proteome</keyword>
<evidence type="ECO:0000256" key="1">
    <source>
        <dbReference type="PROSITE-ProRule" id="PRU00042"/>
    </source>
</evidence>
<reference evidence="3" key="1">
    <citation type="journal article" date="2021" name="Open Biol.">
        <title>Shared evolutionary footprints suggest mitochondrial oxidative damage underlies multiple complex I losses in fungi.</title>
        <authorList>
            <person name="Schikora-Tamarit M.A."/>
            <person name="Marcet-Houben M."/>
            <person name="Nosek J."/>
            <person name="Gabaldon T."/>
        </authorList>
    </citation>
    <scope>NUCLEOTIDE SEQUENCE</scope>
    <source>
        <strain evidence="3">CBS6341</strain>
    </source>
</reference>
<protein>
    <recommendedName>
        <fullName evidence="2">C2H2-type domain-containing protein</fullName>
    </recommendedName>
</protein>
<dbReference type="Gene3D" id="3.30.160.60">
    <property type="entry name" value="Classic Zinc Finger"/>
    <property type="match status" value="1"/>
</dbReference>
<keyword evidence="1" id="KW-0862">Zinc</keyword>
<dbReference type="OrthoDB" id="3980688at2759"/>
<dbReference type="Proteomes" id="UP000769528">
    <property type="component" value="Unassembled WGS sequence"/>
</dbReference>
<feature type="domain" description="C2H2-type" evidence="2">
    <location>
        <begin position="322"/>
        <end position="358"/>
    </location>
</feature>